<evidence type="ECO:0000313" key="1">
    <source>
        <dbReference type="EMBL" id="KAI9896266.1"/>
    </source>
</evidence>
<sequence>MAPHADEPPENNSTNNSANRGDGDTHDGFVFQYPPTVPENSPYRVLDQYHSKPSKLRVACVGAGASGLALAYKMEKNLVPGSWSLTLFEKNPHFGGTWYENTYPGVACDIPSHLYTYSWDPKTDWSHYFAYGAEIQRYFESFADRHGSKKYMKLSTKVIECRWDEAAGTWNLVLEDQRTGATWTDWAHCLVNGTGILNTWKWPDIEGFADYAGPKVHSAAWDHSVDFEGKSVCVIGAGSSAIQIVPELQRKARQLTTFIRSPTWISPPFGASVLEEDLRKGKGGGDPGLRQYTFTDEDKQRFKDNPDYHLKFRKRIEAEINSLFGMYKQGSDLSNTFRQVITDEMHKRIGPGNQDLKDFMIPGFAPGCRRISPGDGYLEALVQPNVKRVYGDIAKVVPEGVVGSDGKLHKCDVLVCATGFQVAFKPAFKVINAAGKTVQEDWGDSVNLYLGVSAPRFPNYYTIVGPGATWSSGTLLPSIETTVEYAVQMMKKIQHENIRSMAVKQEALDDIYAHFDEFHKTTVWQEDCRSWFKDGQIKNRIYLWPGPTIHFLKTIKTPRFEDYDIKYRYGNRFAFLGSGEVKSSLTGDVLGLSTYVRDKDEEWDVE</sequence>
<keyword evidence="2" id="KW-1185">Reference proteome</keyword>
<organism evidence="1 2">
    <name type="scientific">Trichothecium roseum</name>
    <dbReference type="NCBI Taxonomy" id="47278"/>
    <lineage>
        <taxon>Eukaryota</taxon>
        <taxon>Fungi</taxon>
        <taxon>Dikarya</taxon>
        <taxon>Ascomycota</taxon>
        <taxon>Pezizomycotina</taxon>
        <taxon>Sordariomycetes</taxon>
        <taxon>Hypocreomycetidae</taxon>
        <taxon>Hypocreales</taxon>
        <taxon>Hypocreales incertae sedis</taxon>
        <taxon>Trichothecium</taxon>
    </lineage>
</organism>
<gene>
    <name evidence="1" type="ORF">N3K66_008438</name>
</gene>
<proteinExistence type="predicted"/>
<comment type="caution">
    <text evidence="1">The sequence shown here is derived from an EMBL/GenBank/DDBJ whole genome shotgun (WGS) entry which is preliminary data.</text>
</comment>
<evidence type="ECO:0000313" key="2">
    <source>
        <dbReference type="Proteomes" id="UP001163324"/>
    </source>
</evidence>
<reference evidence="1" key="1">
    <citation type="submission" date="2022-10" db="EMBL/GenBank/DDBJ databases">
        <title>Complete Genome of Trichothecium roseum strain YXFP-22015, a Plant Pathogen Isolated from Citrus.</title>
        <authorList>
            <person name="Wang Y."/>
            <person name="Zhu L."/>
        </authorList>
    </citation>
    <scope>NUCLEOTIDE SEQUENCE</scope>
    <source>
        <strain evidence="1">YXFP-22015</strain>
    </source>
</reference>
<protein>
    <submittedName>
        <fullName evidence="1">Uncharacterized protein</fullName>
    </submittedName>
</protein>
<dbReference type="Proteomes" id="UP001163324">
    <property type="component" value="Chromosome 9"/>
</dbReference>
<name>A0ACC0URI9_9HYPO</name>
<dbReference type="EMBL" id="CM047948">
    <property type="protein sequence ID" value="KAI9896266.1"/>
    <property type="molecule type" value="Genomic_DNA"/>
</dbReference>
<accession>A0ACC0URI9</accession>